<keyword evidence="3 6" id="KW-0812">Transmembrane</keyword>
<feature type="transmembrane region" description="Helical" evidence="6">
    <location>
        <begin position="46"/>
        <end position="64"/>
    </location>
</feature>
<evidence type="ECO:0000313" key="8">
    <source>
        <dbReference type="EMBL" id="BBG30656.1"/>
    </source>
</evidence>
<keyword evidence="4 6" id="KW-1133">Transmembrane helix</keyword>
<gene>
    <name evidence="8" type="ORF">ZBT109_1910</name>
</gene>
<dbReference type="InterPro" id="IPR001279">
    <property type="entry name" value="Metallo-B-lactamas"/>
</dbReference>
<feature type="transmembrane region" description="Helical" evidence="6">
    <location>
        <begin position="25"/>
        <end position="41"/>
    </location>
</feature>
<evidence type="ECO:0000256" key="3">
    <source>
        <dbReference type="ARBA" id="ARBA00022692"/>
    </source>
</evidence>
<evidence type="ECO:0000256" key="2">
    <source>
        <dbReference type="ARBA" id="ARBA00022475"/>
    </source>
</evidence>
<sequence length="785" mass="86795">MRCHLLLCCVRVVLRTVRPMCRHVPLMPVTCAAACCLWVALLGPKWLWWVAWVIIVLNGGGWLWRRSVLGCLTTLCCVIVMLNGHHARQSVLAEVLLNQPLRVEGKVLALHDRGGLRSALFSVEQCHPLAVAGDCTRLDRLQLSLPSTVIVAEGERWRLAVRLRPPHGLANPGQWDTVWRVRRQGIGGIGRVLAHPAPQRLSEAGWQPAAWLRRQIETSGVSASAQRWLKGMIVGDGSAFDDADWQLFNDTGTTHLVVVSGSHVTLAVGFWAALARWGMRRVWPTRYRRATAPRAGAALVGIGYAVLAQGGAPAARACVALLPWVLAFTSRWRPSRWQLWWLALLAVLLIMPWSLLMPGVWLSFGAVAGLYVMHPHRQTAPSLWRLLYCHGAITLLMEGALLVMMGRWAPLAFPANLIAIPWISLILMPLGMIGALCAWPCPSAAHGCWWLFDRLLAPLCSLLNSAAQYCPSRLVDPEAATAIGTAMMVVAVVSMLPCCTWRWRGILLLGSVLLAFGRASAPCPNEGMFEVTVLDVGQGQLVELRTHRHRYLFDTGPQSRSGRRAIDEVWPARQAFDGVIVSHGDLDHSGGIPSLRQYHHVGRWRAPWAMPALTTDDALLGHPPALTLCRAGQSWVVDGVRFRFLWPRSDQPLPSSENDRSCVLLVEGHVGRALFTGDASAQVEQWLLSAFDQPISVWVAGHHGSHGSNSRALLVRTRPVVMLYSTGYANRYHHPAYQTIERVREVGAKQWNTAETGAITVRFLPEGNVSIDTQRSHQTVVIRRL</sequence>
<dbReference type="STRING" id="1123510.GCA_000620025_02057"/>
<dbReference type="CDD" id="cd07731">
    <property type="entry name" value="ComA-like_MBL-fold"/>
    <property type="match status" value="1"/>
</dbReference>
<dbReference type="InterPro" id="IPR004477">
    <property type="entry name" value="ComEC_N"/>
</dbReference>
<dbReference type="SMART" id="SM00849">
    <property type="entry name" value="Lactamase_B"/>
    <property type="match status" value="1"/>
</dbReference>
<dbReference type="OrthoDB" id="9761531at2"/>
<organism evidence="8 9">
    <name type="scientific">Zymobacter palmae</name>
    <dbReference type="NCBI Taxonomy" id="33074"/>
    <lineage>
        <taxon>Bacteria</taxon>
        <taxon>Pseudomonadati</taxon>
        <taxon>Pseudomonadota</taxon>
        <taxon>Gammaproteobacteria</taxon>
        <taxon>Oceanospirillales</taxon>
        <taxon>Halomonadaceae</taxon>
        <taxon>Zymobacter group</taxon>
        <taxon>Zymobacter</taxon>
    </lineage>
</organism>
<dbReference type="InterPro" id="IPR035681">
    <property type="entry name" value="ComA-like_MBL"/>
</dbReference>
<evidence type="ECO:0000256" key="1">
    <source>
        <dbReference type="ARBA" id="ARBA00004651"/>
    </source>
</evidence>
<feature type="domain" description="Metallo-beta-lactamase" evidence="7">
    <location>
        <begin position="538"/>
        <end position="728"/>
    </location>
</feature>
<name>A0A348HGA4_9GAMM</name>
<dbReference type="Pfam" id="PF13567">
    <property type="entry name" value="DUF4131"/>
    <property type="match status" value="1"/>
</dbReference>
<evidence type="ECO:0000259" key="7">
    <source>
        <dbReference type="SMART" id="SM00849"/>
    </source>
</evidence>
<dbReference type="Gene3D" id="3.60.15.10">
    <property type="entry name" value="Ribonuclease Z/Hydroxyacylglutathione hydrolase-like"/>
    <property type="match status" value="1"/>
</dbReference>
<dbReference type="GO" id="GO:0030420">
    <property type="term" value="P:establishment of competence for transformation"/>
    <property type="evidence" value="ECO:0007669"/>
    <property type="project" value="InterPro"/>
</dbReference>
<dbReference type="PANTHER" id="PTHR30619">
    <property type="entry name" value="DNA INTERNALIZATION/COMPETENCE PROTEIN COMEC/REC2"/>
    <property type="match status" value="1"/>
</dbReference>
<feature type="transmembrane region" description="Helical" evidence="6">
    <location>
        <begin position="256"/>
        <end position="275"/>
    </location>
</feature>
<dbReference type="GO" id="GO:0005886">
    <property type="term" value="C:plasma membrane"/>
    <property type="evidence" value="ECO:0007669"/>
    <property type="project" value="UniProtKB-SubCell"/>
</dbReference>
<evidence type="ECO:0000313" key="9">
    <source>
        <dbReference type="Proteomes" id="UP000267342"/>
    </source>
</evidence>
<feature type="transmembrane region" description="Helical" evidence="6">
    <location>
        <begin position="296"/>
        <end position="327"/>
    </location>
</feature>
<evidence type="ECO:0000256" key="6">
    <source>
        <dbReference type="SAM" id="Phobius"/>
    </source>
</evidence>
<feature type="transmembrane region" description="Helical" evidence="6">
    <location>
        <begin position="339"/>
        <end position="372"/>
    </location>
</feature>
<dbReference type="PANTHER" id="PTHR30619:SF1">
    <property type="entry name" value="RECOMBINATION PROTEIN 2"/>
    <property type="match status" value="1"/>
</dbReference>
<dbReference type="GO" id="GO:0016787">
    <property type="term" value="F:hydrolase activity"/>
    <property type="evidence" value="ECO:0007669"/>
    <property type="project" value="UniProtKB-KW"/>
</dbReference>
<dbReference type="Pfam" id="PF00753">
    <property type="entry name" value="Lactamase_B"/>
    <property type="match status" value="1"/>
</dbReference>
<dbReference type="InterPro" id="IPR025405">
    <property type="entry name" value="DUF4131"/>
</dbReference>
<dbReference type="NCBIfam" id="TIGR00361">
    <property type="entry name" value="ComEC_Rec2"/>
    <property type="match status" value="1"/>
</dbReference>
<dbReference type="Proteomes" id="UP000267342">
    <property type="component" value="Chromosome"/>
</dbReference>
<dbReference type="InterPro" id="IPR052159">
    <property type="entry name" value="Competence_DNA_uptake"/>
</dbReference>
<dbReference type="KEGG" id="zpl:ZBT109_1910"/>
<dbReference type="EMBL" id="AP018933">
    <property type="protein sequence ID" value="BBG30656.1"/>
    <property type="molecule type" value="Genomic_DNA"/>
</dbReference>
<dbReference type="SUPFAM" id="SSF56281">
    <property type="entry name" value="Metallo-hydrolase/oxidoreductase"/>
    <property type="match status" value="1"/>
</dbReference>
<protein>
    <submittedName>
        <fullName evidence="8">Predicted hydrolase</fullName>
    </submittedName>
</protein>
<feature type="transmembrane region" description="Helical" evidence="6">
    <location>
        <begin position="417"/>
        <end position="439"/>
    </location>
</feature>
<evidence type="ECO:0000256" key="5">
    <source>
        <dbReference type="ARBA" id="ARBA00023136"/>
    </source>
</evidence>
<keyword evidence="5 6" id="KW-0472">Membrane</keyword>
<evidence type="ECO:0000256" key="4">
    <source>
        <dbReference type="ARBA" id="ARBA00022989"/>
    </source>
</evidence>
<dbReference type="AlphaFoldDB" id="A0A348HGA4"/>
<dbReference type="Pfam" id="PF03772">
    <property type="entry name" value="Competence"/>
    <property type="match status" value="1"/>
</dbReference>
<keyword evidence="2" id="KW-1003">Cell membrane</keyword>
<accession>A0A348HGA4</accession>
<keyword evidence="8" id="KW-0378">Hydrolase</keyword>
<reference evidence="8 9" key="1">
    <citation type="submission" date="2018-09" db="EMBL/GenBank/DDBJ databases">
        <title>Zymobacter palmae IAM14233 (=T109) whole genome analysis.</title>
        <authorList>
            <person name="Yanase H."/>
        </authorList>
    </citation>
    <scope>NUCLEOTIDE SEQUENCE [LARGE SCALE GENOMIC DNA]</scope>
    <source>
        <strain evidence="8 9">IAM14233</strain>
    </source>
</reference>
<dbReference type="InterPro" id="IPR036866">
    <property type="entry name" value="RibonucZ/Hydroxyglut_hydro"/>
</dbReference>
<dbReference type="NCBIfam" id="TIGR00360">
    <property type="entry name" value="ComEC_N-term"/>
    <property type="match status" value="1"/>
</dbReference>
<dbReference type="InterPro" id="IPR004797">
    <property type="entry name" value="Competence_ComEC/Rec2"/>
</dbReference>
<keyword evidence="9" id="KW-1185">Reference proteome</keyword>
<feature type="transmembrane region" description="Helical" evidence="6">
    <location>
        <begin position="384"/>
        <end position="405"/>
    </location>
</feature>
<proteinExistence type="predicted"/>
<comment type="subcellular location">
    <subcellularLocation>
        <location evidence="1">Cell membrane</location>
        <topology evidence="1">Multi-pass membrane protein</topology>
    </subcellularLocation>
</comment>